<sequence length="628" mass="68383">MKTWRVAVPRTRDPFVNTPLLSIGPGADGVELFWISSWNSNVGCTALLVRADGEAVVYHFPLPHAGFYSAVADGNDGIWLCGDLSRIVHLRLSDGHWDSYDTGAAEGLVFQGMARYGDQLMVAAFTGTRTDAVCFDTATRRTAKLYEDITPQHYLRSSFPGPDGTVTIAIETPATELLTWNPADGTLTPGPPAPDSIDRQWRLLQNAGWAARIEEVPSEVEDVRWFGMAGEMVWGARCRDSAEVVLFDRQARTARVVCSVPDSDHFNLALTTDLKVLAVTRYGRLLRYDANTGAVELDVELPAESTGRVDCVVRLDRRTVLGTPFISQRFWTVDLESGDGRDQGRAAPGGGQISRSWLVDGRAYLAAYAGGELTCFDPALPIGYPKNPRVVAAPPRAMRPVAGAVDGRVLVYSCTQKYGVLGCILTRYDLATGAVSYADDPLPEQAVQSMLWPTGSDRILVGTARHADMTSTVPAATTCYLGWLDPGDLTLQDLIPMPPGTDRVDILGLLDDTTALCVLPGPRWFKLPLLTSSTSERRSRAGTGSLEFMELPVKLDPWALHSADVPGRFVALVGDQIELWELYGTSSAARRLKVLHREPGAYRIVVQGTDVYVLTSTELVVLDAILSQ</sequence>
<comment type="caution">
    <text evidence="1">The sequence shown here is derived from an EMBL/GenBank/DDBJ whole genome shotgun (WGS) entry which is preliminary data.</text>
</comment>
<dbReference type="Gene3D" id="2.130.10.10">
    <property type="entry name" value="YVTN repeat-like/Quinoprotein amine dehydrogenase"/>
    <property type="match status" value="1"/>
</dbReference>
<dbReference type="Proteomes" id="UP001501705">
    <property type="component" value="Unassembled WGS sequence"/>
</dbReference>
<accession>A0ABP4NF43</accession>
<dbReference type="EMBL" id="BAAAPH010000004">
    <property type="protein sequence ID" value="GAA1560867.1"/>
    <property type="molecule type" value="Genomic_DNA"/>
</dbReference>
<name>A0ABP4NF43_9ACTN</name>
<gene>
    <name evidence="1" type="ORF">GCM10009804_17090</name>
</gene>
<proteinExistence type="predicted"/>
<reference evidence="2" key="1">
    <citation type="journal article" date="2019" name="Int. J. Syst. Evol. Microbiol.">
        <title>The Global Catalogue of Microorganisms (GCM) 10K type strain sequencing project: providing services to taxonomists for standard genome sequencing and annotation.</title>
        <authorList>
            <consortium name="The Broad Institute Genomics Platform"/>
            <consortium name="The Broad Institute Genome Sequencing Center for Infectious Disease"/>
            <person name="Wu L."/>
            <person name="Ma J."/>
        </authorList>
    </citation>
    <scope>NUCLEOTIDE SEQUENCE [LARGE SCALE GENOMIC DNA]</scope>
    <source>
        <strain evidence="2">JCM 15572</strain>
    </source>
</reference>
<dbReference type="InterPro" id="IPR015943">
    <property type="entry name" value="WD40/YVTN_repeat-like_dom_sf"/>
</dbReference>
<evidence type="ECO:0000313" key="2">
    <source>
        <dbReference type="Proteomes" id="UP001501705"/>
    </source>
</evidence>
<keyword evidence="2" id="KW-1185">Reference proteome</keyword>
<dbReference type="InterPro" id="IPR011044">
    <property type="entry name" value="Quino_amine_DH_bsu"/>
</dbReference>
<dbReference type="SUPFAM" id="SSF50969">
    <property type="entry name" value="YVTN repeat-like/Quinoprotein amine dehydrogenase"/>
    <property type="match status" value="1"/>
</dbReference>
<organism evidence="1 2">
    <name type="scientific">Kribbella hippodromi</name>
    <dbReference type="NCBI Taxonomy" id="434347"/>
    <lineage>
        <taxon>Bacteria</taxon>
        <taxon>Bacillati</taxon>
        <taxon>Actinomycetota</taxon>
        <taxon>Actinomycetes</taxon>
        <taxon>Propionibacteriales</taxon>
        <taxon>Kribbellaceae</taxon>
        <taxon>Kribbella</taxon>
    </lineage>
</organism>
<protein>
    <submittedName>
        <fullName evidence="1">Uncharacterized protein</fullName>
    </submittedName>
</protein>
<evidence type="ECO:0000313" key="1">
    <source>
        <dbReference type="EMBL" id="GAA1560867.1"/>
    </source>
</evidence>
<dbReference type="RefSeq" id="WP_344232830.1">
    <property type="nucleotide sequence ID" value="NZ_BAAAPH010000004.1"/>
</dbReference>